<feature type="binding site" evidence="11">
    <location>
        <begin position="136"/>
        <end position="143"/>
    </location>
    <ligand>
        <name>UMP</name>
        <dbReference type="ChEBI" id="CHEBI:57865"/>
    </ligand>
</feature>
<dbReference type="InterPro" id="IPR011817">
    <property type="entry name" value="Uridylate_kinase"/>
</dbReference>
<evidence type="ECO:0000256" key="11">
    <source>
        <dbReference type="HAMAP-Rule" id="MF_01220"/>
    </source>
</evidence>
<comment type="subcellular location">
    <subcellularLocation>
        <location evidence="1 11">Cytoplasm</location>
    </subcellularLocation>
</comment>
<evidence type="ECO:0000313" key="14">
    <source>
        <dbReference type="Proteomes" id="UP001202180"/>
    </source>
</evidence>
<dbReference type="EMBL" id="JALPRF010000003">
    <property type="protein sequence ID" value="MCK8494147.1"/>
    <property type="molecule type" value="Genomic_DNA"/>
</dbReference>
<feature type="binding site" evidence="11">
    <location>
        <position position="56"/>
    </location>
    <ligand>
        <name>ATP</name>
        <dbReference type="ChEBI" id="CHEBI:30616"/>
    </ligand>
</feature>
<evidence type="ECO:0000256" key="5">
    <source>
        <dbReference type="ARBA" id="ARBA00022679"/>
    </source>
</evidence>
<dbReference type="HAMAP" id="MF_01220_B">
    <property type="entry name" value="PyrH_B"/>
    <property type="match status" value="1"/>
</dbReference>
<keyword evidence="14" id="KW-1185">Reference proteome</keyword>
<dbReference type="Gene3D" id="3.40.1160.10">
    <property type="entry name" value="Acetylglutamate kinase-like"/>
    <property type="match status" value="1"/>
</dbReference>
<dbReference type="CDD" id="cd04254">
    <property type="entry name" value="AAK_UMPK-PyrH-Ec"/>
    <property type="match status" value="1"/>
</dbReference>
<keyword evidence="8 11" id="KW-0067">ATP-binding</keyword>
<dbReference type="InterPro" id="IPR036393">
    <property type="entry name" value="AceGlu_kinase-like_sf"/>
</dbReference>
<comment type="caution">
    <text evidence="11">Lacks conserved residue(s) required for the propagation of feature annotation.</text>
</comment>
<feature type="binding site" evidence="11">
    <location>
        <position position="75"/>
    </location>
    <ligand>
        <name>UMP</name>
        <dbReference type="ChEBI" id="CHEBI:57865"/>
    </ligand>
</feature>
<feature type="binding site" evidence="11">
    <location>
        <position position="55"/>
    </location>
    <ligand>
        <name>UMP</name>
        <dbReference type="ChEBI" id="CHEBI:57865"/>
    </ligand>
</feature>
<comment type="similarity">
    <text evidence="3 11">Belongs to the UMP kinase family.</text>
</comment>
<accession>A0ABT0HPQ6</accession>
<comment type="catalytic activity">
    <reaction evidence="10 11">
        <text>UMP + ATP = UDP + ADP</text>
        <dbReference type="Rhea" id="RHEA:24400"/>
        <dbReference type="ChEBI" id="CHEBI:30616"/>
        <dbReference type="ChEBI" id="CHEBI:57865"/>
        <dbReference type="ChEBI" id="CHEBI:58223"/>
        <dbReference type="ChEBI" id="CHEBI:456216"/>
        <dbReference type="EC" id="2.7.4.22"/>
    </reaction>
</comment>
<keyword evidence="4 11" id="KW-0963">Cytoplasm</keyword>
<dbReference type="EC" id="2.7.4.22" evidence="11"/>
<keyword evidence="6 11" id="KW-0547">Nucleotide-binding</keyword>
<evidence type="ECO:0000256" key="10">
    <source>
        <dbReference type="ARBA" id="ARBA00047767"/>
    </source>
</evidence>
<feature type="binding site" evidence="11">
    <location>
        <position position="169"/>
    </location>
    <ligand>
        <name>ATP</name>
        <dbReference type="ChEBI" id="CHEBI:30616"/>
    </ligand>
</feature>
<dbReference type="SUPFAM" id="SSF53633">
    <property type="entry name" value="Carbamate kinase-like"/>
    <property type="match status" value="1"/>
</dbReference>
<feature type="binding site" evidence="11">
    <location>
        <position position="172"/>
    </location>
    <ligand>
        <name>ATP</name>
        <dbReference type="ChEBI" id="CHEBI:30616"/>
    </ligand>
</feature>
<keyword evidence="7 11" id="KW-0418">Kinase</keyword>
<feature type="domain" description="Aspartate/glutamate/uridylate kinase" evidence="12">
    <location>
        <begin position="8"/>
        <end position="217"/>
    </location>
</feature>
<evidence type="ECO:0000256" key="8">
    <source>
        <dbReference type="ARBA" id="ARBA00022840"/>
    </source>
</evidence>
<feature type="binding site" evidence="11">
    <location>
        <begin position="13"/>
        <end position="16"/>
    </location>
    <ligand>
        <name>ATP</name>
        <dbReference type="ChEBI" id="CHEBI:30616"/>
    </ligand>
</feature>
<dbReference type="InterPro" id="IPR001048">
    <property type="entry name" value="Asp/Glu/Uridylate_kinase"/>
</dbReference>
<dbReference type="PANTHER" id="PTHR42833">
    <property type="entry name" value="URIDYLATE KINASE"/>
    <property type="match status" value="1"/>
</dbReference>
<dbReference type="Pfam" id="PF00696">
    <property type="entry name" value="AA_kinase"/>
    <property type="match status" value="1"/>
</dbReference>
<protein>
    <recommendedName>
        <fullName evidence="11">Uridylate kinase</fullName>
        <shortName evidence="11">UK</shortName>
        <ecNumber evidence="11">2.7.4.22</ecNumber>
    </recommendedName>
    <alternativeName>
        <fullName evidence="11">Uridine monophosphate kinase</fullName>
        <shortName evidence="11">UMP kinase</shortName>
        <shortName evidence="11">UMPK</shortName>
    </alternativeName>
</protein>
<dbReference type="NCBIfam" id="TIGR02075">
    <property type="entry name" value="pyrH_bact"/>
    <property type="match status" value="1"/>
</dbReference>
<feature type="binding site" evidence="11">
    <location>
        <position position="163"/>
    </location>
    <ligand>
        <name>ATP</name>
        <dbReference type="ChEBI" id="CHEBI:30616"/>
    </ligand>
</feature>
<evidence type="ECO:0000256" key="9">
    <source>
        <dbReference type="ARBA" id="ARBA00022975"/>
    </source>
</evidence>
<evidence type="ECO:0000313" key="13">
    <source>
        <dbReference type="EMBL" id="MCK8494147.1"/>
    </source>
</evidence>
<proteinExistence type="inferred from homology"/>
<evidence type="ECO:0000256" key="1">
    <source>
        <dbReference type="ARBA" id="ARBA00004496"/>
    </source>
</evidence>
<comment type="activity regulation">
    <text evidence="11">Inhibited by UTP.</text>
</comment>
<name>A0ABT0HPQ6_9BACT</name>
<evidence type="ECO:0000256" key="3">
    <source>
        <dbReference type="ARBA" id="ARBA00007614"/>
    </source>
</evidence>
<feature type="binding site" evidence="11">
    <location>
        <position position="60"/>
    </location>
    <ligand>
        <name>ATP</name>
        <dbReference type="ChEBI" id="CHEBI:30616"/>
    </ligand>
</feature>
<dbReference type="GO" id="GO:0033862">
    <property type="term" value="F:UMP kinase activity"/>
    <property type="evidence" value="ECO:0007669"/>
    <property type="project" value="UniProtKB-EC"/>
</dbReference>
<organism evidence="13 14">
    <name type="scientific">Spirosoma liriopis</name>
    <dbReference type="NCBI Taxonomy" id="2937440"/>
    <lineage>
        <taxon>Bacteria</taxon>
        <taxon>Pseudomonadati</taxon>
        <taxon>Bacteroidota</taxon>
        <taxon>Cytophagia</taxon>
        <taxon>Cytophagales</taxon>
        <taxon>Cytophagaceae</taxon>
        <taxon>Spirosoma</taxon>
    </lineage>
</organism>
<evidence type="ECO:0000256" key="4">
    <source>
        <dbReference type="ARBA" id="ARBA00022490"/>
    </source>
</evidence>
<reference evidence="13 14" key="1">
    <citation type="submission" date="2022-04" db="EMBL/GenBank/DDBJ databases">
        <title>Spirosoma sp. strain RP8 genome sequencing and assembly.</title>
        <authorList>
            <person name="Jung Y."/>
        </authorList>
    </citation>
    <scope>NUCLEOTIDE SEQUENCE [LARGE SCALE GENOMIC DNA]</scope>
    <source>
        <strain evidence="13 14">RP8</strain>
    </source>
</reference>
<comment type="subunit">
    <text evidence="11">Homohexamer.</text>
</comment>
<gene>
    <name evidence="11 13" type="primary">pyrH</name>
    <name evidence="13" type="ORF">M0L20_19940</name>
</gene>
<evidence type="ECO:0000256" key="6">
    <source>
        <dbReference type="ARBA" id="ARBA00022741"/>
    </source>
</evidence>
<dbReference type="RefSeq" id="WP_232558356.1">
    <property type="nucleotide sequence ID" value="NZ_JALPRF010000003.1"/>
</dbReference>
<comment type="pathway">
    <text evidence="2 11">Pyrimidine metabolism; CTP biosynthesis via de novo pathway; UDP from UMP (UMPK route): step 1/1.</text>
</comment>
<dbReference type="Proteomes" id="UP001202180">
    <property type="component" value="Unassembled WGS sequence"/>
</dbReference>
<evidence type="ECO:0000256" key="7">
    <source>
        <dbReference type="ARBA" id="ARBA00022777"/>
    </source>
</evidence>
<dbReference type="InterPro" id="IPR015963">
    <property type="entry name" value="Uridylate_kinase_bac"/>
</dbReference>
<evidence type="ECO:0000256" key="2">
    <source>
        <dbReference type="ARBA" id="ARBA00004791"/>
    </source>
</evidence>
<sequence>MTPSTNYKRILLKLSGEALAGPSGYNIDPIVLEQYSREIKQVVDMGVQVAIVIGGGNIFRGVSGERSGIDRVQGDYMGMLATVINAMAIQSSLEKQGLYTRVMSAIKMEQVCEPYVRRRAVRHLEKGRVVIFGAGTGNPYFTTDSTAALRAIEIEADAVLKGTKVDGVYTADPMKDKTATRYTTITFEDVYEKKLSVMDLTAFTLCQENNLPIIVFNMNETGSLLRLVQGEDVGTLITTKLPEETV</sequence>
<comment type="function">
    <text evidence="11">Catalyzes the reversible phosphorylation of UMP to UDP.</text>
</comment>
<keyword evidence="5 11" id="KW-0808">Transferase</keyword>
<dbReference type="PIRSF" id="PIRSF005650">
    <property type="entry name" value="Uridylate_kin"/>
    <property type="match status" value="1"/>
</dbReference>
<comment type="caution">
    <text evidence="13">The sequence shown here is derived from an EMBL/GenBank/DDBJ whole genome shotgun (WGS) entry which is preliminary data.</text>
</comment>
<keyword evidence="9 11" id="KW-0665">Pyrimidine biosynthesis</keyword>
<dbReference type="PANTHER" id="PTHR42833:SF4">
    <property type="entry name" value="URIDYLATE KINASE PUMPKIN, CHLOROPLASTIC"/>
    <property type="match status" value="1"/>
</dbReference>
<evidence type="ECO:0000259" key="12">
    <source>
        <dbReference type="Pfam" id="PF00696"/>
    </source>
</evidence>